<dbReference type="Pfam" id="PF01381">
    <property type="entry name" value="HTH_3"/>
    <property type="match status" value="1"/>
</dbReference>
<dbReference type="AlphaFoldDB" id="A0A563E3V1"/>
<comment type="caution">
    <text evidence="3">The sequence shown here is derived from an EMBL/GenBank/DDBJ whole genome shotgun (WGS) entry which is preliminary data.</text>
</comment>
<reference evidence="3 4" key="1">
    <citation type="submission" date="2019-05" db="EMBL/GenBank/DDBJ databases">
        <authorList>
            <person name="Lee S.D."/>
        </authorList>
    </citation>
    <scope>NUCLEOTIDE SEQUENCE [LARGE SCALE GENOMIC DNA]</scope>
    <source>
        <strain evidence="3 4">C5-26</strain>
    </source>
</reference>
<dbReference type="RefSeq" id="WP_146316166.1">
    <property type="nucleotide sequence ID" value="NZ_VCQV01000008.1"/>
</dbReference>
<dbReference type="GO" id="GO:0003677">
    <property type="term" value="F:DNA binding"/>
    <property type="evidence" value="ECO:0007669"/>
    <property type="project" value="InterPro"/>
</dbReference>
<dbReference type="SUPFAM" id="SSF47413">
    <property type="entry name" value="lambda repressor-like DNA-binding domains"/>
    <property type="match status" value="1"/>
</dbReference>
<name>A0A563E3V1_9MICO</name>
<organism evidence="3 4">
    <name type="scientific">Leekyejoonella antrihumi</name>
    <dbReference type="NCBI Taxonomy" id="1660198"/>
    <lineage>
        <taxon>Bacteria</taxon>
        <taxon>Bacillati</taxon>
        <taxon>Actinomycetota</taxon>
        <taxon>Actinomycetes</taxon>
        <taxon>Micrococcales</taxon>
        <taxon>Dermacoccaceae</taxon>
        <taxon>Leekyejoonella</taxon>
    </lineage>
</organism>
<dbReference type="OrthoDB" id="9805171at2"/>
<sequence length="331" mass="36404">MIVQWPPGTLRRVTCGLLVAWVQDGAHATAYPRTVARVLDEVVARGSRGDRSAPAAAGFWTDLLTRANHPLATDLPDENLSSTARGLGREIHRLRMSQGLSQRELARLVGLSAHSNVCDYERGVSIPPDDLIPAFERALLIRHGHLEWLYHRALAERADRADTRNGGRHAGLRVRGSPSEPARLPRTGPVHRAHHRRVAQLDPAHRLRDPGRPLRRQTHPRSTPAGPGRYSLPTRACRGHGASASSSWAQSSSCATGHAQAVQTPHSTRNQPESKPSGGALLIHDLLSQQQALITRRHTRAPNHHAHLFTAEQSARGTWCTDWTCQNRACL</sequence>
<keyword evidence="4" id="KW-1185">Reference proteome</keyword>
<feature type="compositionally biased region" description="Low complexity" evidence="1">
    <location>
        <begin position="242"/>
        <end position="255"/>
    </location>
</feature>
<evidence type="ECO:0000259" key="2">
    <source>
        <dbReference type="PROSITE" id="PS50943"/>
    </source>
</evidence>
<accession>A0A563E3V1</accession>
<feature type="compositionally biased region" description="Basic and acidic residues" evidence="1">
    <location>
        <begin position="203"/>
        <end position="212"/>
    </location>
</feature>
<reference evidence="3 4" key="2">
    <citation type="submission" date="2019-08" db="EMBL/GenBank/DDBJ databases">
        <title>Jejuicoccus antrihumi gen. nov., sp. nov., a new member of the family Dermacoccaceae isolated from a cave.</title>
        <authorList>
            <person name="Schumann P."/>
            <person name="Kim I.S."/>
        </authorList>
    </citation>
    <scope>NUCLEOTIDE SEQUENCE [LARGE SCALE GENOMIC DNA]</scope>
    <source>
        <strain evidence="3 4">C5-26</strain>
    </source>
</reference>
<feature type="compositionally biased region" description="Basic residues" evidence="1">
    <location>
        <begin position="189"/>
        <end position="198"/>
    </location>
</feature>
<evidence type="ECO:0000313" key="4">
    <source>
        <dbReference type="Proteomes" id="UP000320244"/>
    </source>
</evidence>
<proteinExistence type="predicted"/>
<dbReference type="Proteomes" id="UP000320244">
    <property type="component" value="Unassembled WGS sequence"/>
</dbReference>
<protein>
    <submittedName>
        <fullName evidence="3">Helix-turn-helix transcriptional regulator</fullName>
    </submittedName>
</protein>
<dbReference type="CDD" id="cd00093">
    <property type="entry name" value="HTH_XRE"/>
    <property type="match status" value="1"/>
</dbReference>
<dbReference type="EMBL" id="VCQV01000008">
    <property type="protein sequence ID" value="TWP36923.1"/>
    <property type="molecule type" value="Genomic_DNA"/>
</dbReference>
<evidence type="ECO:0000313" key="3">
    <source>
        <dbReference type="EMBL" id="TWP36923.1"/>
    </source>
</evidence>
<evidence type="ECO:0000256" key="1">
    <source>
        <dbReference type="SAM" id="MobiDB-lite"/>
    </source>
</evidence>
<feature type="domain" description="HTH cro/C1-type" evidence="2">
    <location>
        <begin position="91"/>
        <end position="146"/>
    </location>
</feature>
<feature type="region of interest" description="Disordered" evidence="1">
    <location>
        <begin position="161"/>
        <end position="279"/>
    </location>
</feature>
<dbReference type="InterPro" id="IPR010982">
    <property type="entry name" value="Lambda_DNA-bd_dom_sf"/>
</dbReference>
<dbReference type="PROSITE" id="PS50943">
    <property type="entry name" value="HTH_CROC1"/>
    <property type="match status" value="1"/>
</dbReference>
<gene>
    <name evidence="3" type="ORF">FGL98_07600</name>
</gene>
<dbReference type="InterPro" id="IPR001387">
    <property type="entry name" value="Cro/C1-type_HTH"/>
</dbReference>
<feature type="compositionally biased region" description="Polar residues" evidence="1">
    <location>
        <begin position="261"/>
        <end position="274"/>
    </location>
</feature>
<dbReference type="SMART" id="SM00530">
    <property type="entry name" value="HTH_XRE"/>
    <property type="match status" value="1"/>
</dbReference>
<dbReference type="Gene3D" id="1.10.260.40">
    <property type="entry name" value="lambda repressor-like DNA-binding domains"/>
    <property type="match status" value="1"/>
</dbReference>